<protein>
    <submittedName>
        <fullName evidence="1">Uncharacterized protein</fullName>
    </submittedName>
</protein>
<keyword evidence="2" id="KW-1185">Reference proteome</keyword>
<dbReference type="Proteomes" id="UP000831170">
    <property type="component" value="Segment"/>
</dbReference>
<name>A0AAE9GXS2_9CAUD</name>
<accession>A0AAE9GXS2</accession>
<evidence type="ECO:0000313" key="2">
    <source>
        <dbReference type="Proteomes" id="UP000831170"/>
    </source>
</evidence>
<evidence type="ECO:0000313" key="1">
    <source>
        <dbReference type="EMBL" id="UOL50872.1"/>
    </source>
</evidence>
<dbReference type="EMBL" id="OM962999">
    <property type="protein sequence ID" value="UOL50872.1"/>
    <property type="molecule type" value="Genomic_DNA"/>
</dbReference>
<reference evidence="1 2" key="1">
    <citation type="submission" date="2022-03" db="EMBL/GenBank/DDBJ databases">
        <authorList>
            <person name="Oueslati M."/>
            <person name="Holtappels D."/>
            <person name="Wagemans J."/>
        </authorList>
    </citation>
    <scope>NUCLEOTIDE SEQUENCE [LARGE SCALE GENOMIC DNA]</scope>
</reference>
<organism evidence="1 2">
    <name type="scientific">Pseudomonas phage SoKa</name>
    <dbReference type="NCBI Taxonomy" id="2930393"/>
    <lineage>
        <taxon>Viruses</taxon>
        <taxon>Duplodnaviria</taxon>
        <taxon>Heunggongvirae</taxon>
        <taxon>Uroviricota</taxon>
        <taxon>Caudoviricetes</taxon>
        <taxon>Autographivirales</taxon>
        <taxon>Autonotataviridae</taxon>
        <taxon>Bifseptvirus</taxon>
        <taxon>Bifseptvirus SoKa</taxon>
    </lineage>
</organism>
<gene>
    <name evidence="1" type="ORF">SoKa_gp24</name>
</gene>
<sequence length="152" mass="17352">MTKRVVHWVEGKFYDEPGDPREFYNSMFTAVNFCRQGYVEAGQEPISTAEAITRLLGSDLTMVIGKTFVAWFDKVEPWFVTDGYICEELFGPRPGQTVDLEDFIAAGVALGREEGCRYFEFGTRANTRQQALARMCRRFDVRLAAITLQKDI</sequence>
<proteinExistence type="predicted"/>